<proteinExistence type="predicted"/>
<geneLocation type="plasmid" evidence="3">
    <name>ppnihbp1_1</name>
</geneLocation>
<dbReference type="AlphaFoldDB" id="A0A6G6J9V8"/>
<dbReference type="KEGG" id="pnt:G5B91_33425"/>
<protein>
    <submittedName>
        <fullName evidence="2">Uncharacterized protein</fullName>
    </submittedName>
</protein>
<dbReference type="RefSeq" id="WP_024763842.1">
    <property type="nucleotide sequence ID" value="NZ_CP049142.1"/>
</dbReference>
<accession>A0A6G6J9V8</accession>
<evidence type="ECO:0000313" key="3">
    <source>
        <dbReference type="Proteomes" id="UP000501063"/>
    </source>
</evidence>
<keyword evidence="1" id="KW-0732">Signal</keyword>
<feature type="chain" id="PRO_5026079840" evidence="1">
    <location>
        <begin position="19"/>
        <end position="154"/>
    </location>
</feature>
<keyword evidence="2" id="KW-0614">Plasmid</keyword>
<reference evidence="2 3" key="1">
    <citation type="submission" date="2020-02" db="EMBL/GenBank/DDBJ databases">
        <title>Integrative conjugative elements (ICEs) and plasmids drive adaptation of Pseudomonas nitroreducens strain HBP1 to wastewater environment.</title>
        <authorList>
            <person name="Sentchilo V."/>
            <person name="Carraro N."/>
            <person name="Bertelli C."/>
            <person name="van der Meer J.R."/>
        </authorList>
    </citation>
    <scope>NUCLEOTIDE SEQUENCE [LARGE SCALE GENOMIC DNA]</scope>
    <source>
        <strain evidence="2 3">HBP1</strain>
        <plasmid evidence="3">ppnihbp1_1</plasmid>
    </source>
</reference>
<organism evidence="2 3">
    <name type="scientific">Pseudomonas nitroreducens</name>
    <dbReference type="NCBI Taxonomy" id="46680"/>
    <lineage>
        <taxon>Bacteria</taxon>
        <taxon>Pseudomonadati</taxon>
        <taxon>Pseudomonadota</taxon>
        <taxon>Gammaproteobacteria</taxon>
        <taxon>Pseudomonadales</taxon>
        <taxon>Pseudomonadaceae</taxon>
        <taxon>Pseudomonas</taxon>
    </lineage>
</organism>
<gene>
    <name evidence="2" type="ORF">G5B91_33425</name>
</gene>
<name>A0A6G6J9V8_PSENT</name>
<sequence length="154" mass="16645">MIKCLLPLLLAFSGAAAASQAQVSVIVGTNEPESFLVPLDGQIHEMDLRDAHRYSAAFVDPATKRVICRDGEYKTGLVLKMRSLPNEGAEQPLEVVGMVTTLSSITNGAALKCGTNQEVNLANRSLSEMLRLAPNKTKPMVIDGKWTVLIKLQP</sequence>
<dbReference type="Proteomes" id="UP000501063">
    <property type="component" value="Plasmid pPniHBP1_1"/>
</dbReference>
<dbReference type="EMBL" id="CP049142">
    <property type="protein sequence ID" value="QIE91261.1"/>
    <property type="molecule type" value="Genomic_DNA"/>
</dbReference>
<feature type="signal peptide" evidence="1">
    <location>
        <begin position="1"/>
        <end position="18"/>
    </location>
</feature>
<evidence type="ECO:0000256" key="1">
    <source>
        <dbReference type="SAM" id="SignalP"/>
    </source>
</evidence>
<evidence type="ECO:0000313" key="2">
    <source>
        <dbReference type="EMBL" id="QIE91261.1"/>
    </source>
</evidence>